<feature type="transmembrane region" description="Helical" evidence="1">
    <location>
        <begin position="57"/>
        <end position="77"/>
    </location>
</feature>
<protein>
    <recommendedName>
        <fullName evidence="4">DUF1772 domain-containing protein</fullName>
    </recommendedName>
</protein>
<dbReference type="PATRIC" id="fig|1300344.3.peg.1117"/>
<dbReference type="OrthoDB" id="4827927at2"/>
<organism evidence="2 3">
    <name type="scientific">Isoptericola dokdonensis DS-3</name>
    <dbReference type="NCBI Taxonomy" id="1300344"/>
    <lineage>
        <taxon>Bacteria</taxon>
        <taxon>Bacillati</taxon>
        <taxon>Actinomycetota</taxon>
        <taxon>Actinomycetes</taxon>
        <taxon>Micrococcales</taxon>
        <taxon>Promicromonosporaceae</taxon>
        <taxon>Isoptericola</taxon>
    </lineage>
</organism>
<keyword evidence="1" id="KW-0812">Transmembrane</keyword>
<keyword evidence="1" id="KW-0472">Membrane</keyword>
<evidence type="ECO:0008006" key="4">
    <source>
        <dbReference type="Google" id="ProtNLM"/>
    </source>
</evidence>
<name>A0A168EZ65_9MICO</name>
<keyword evidence="3" id="KW-1185">Reference proteome</keyword>
<evidence type="ECO:0000256" key="1">
    <source>
        <dbReference type="SAM" id="Phobius"/>
    </source>
</evidence>
<evidence type="ECO:0000313" key="2">
    <source>
        <dbReference type="EMBL" id="ANC30679.1"/>
    </source>
</evidence>
<evidence type="ECO:0000313" key="3">
    <source>
        <dbReference type="Proteomes" id="UP000076794"/>
    </source>
</evidence>
<dbReference type="STRING" id="1300344.I598_1110"/>
<dbReference type="AlphaFoldDB" id="A0A168EZ65"/>
<dbReference type="Proteomes" id="UP000076794">
    <property type="component" value="Chromosome"/>
</dbReference>
<dbReference type="Pfam" id="PF08592">
    <property type="entry name" value="Anthrone_oxy"/>
    <property type="match status" value="1"/>
</dbReference>
<feature type="transmembrane region" description="Helical" evidence="1">
    <location>
        <begin position="83"/>
        <end position="103"/>
    </location>
</feature>
<keyword evidence="1" id="KW-1133">Transmembrane helix</keyword>
<dbReference type="RefSeq" id="WP_068201998.1">
    <property type="nucleotide sequence ID" value="NZ_CP014209.1"/>
</dbReference>
<reference evidence="2 3" key="1">
    <citation type="submission" date="2016-01" db="EMBL/GenBank/DDBJ databases">
        <title>Complete genome sequence of a soil Actinobacterium, Isoptericola dokdonensis DS-3.</title>
        <authorList>
            <person name="Kwon S.-K."/>
            <person name="Kim J.F."/>
        </authorList>
    </citation>
    <scope>NUCLEOTIDE SEQUENCE [LARGE SCALE GENOMIC DNA]</scope>
    <source>
        <strain evidence="2 3">DS-3</strain>
    </source>
</reference>
<dbReference type="KEGG" id="ido:I598_1110"/>
<dbReference type="InterPro" id="IPR013901">
    <property type="entry name" value="Anthrone_oxy"/>
</dbReference>
<proteinExistence type="predicted"/>
<accession>A0A168EZ65</accession>
<sequence>MSAYAALAVAAAVVTGLAGGVLYAFSAFVMAGLRRLPPDAAAAAMRSINVTAVRPPLGVLLVATLVVPVAAAVAGPVTGGDGAPWAVAGAVLAVVGVLGVTGLRNVPLNQRLDAATDPAAEWERFVGPWLRWNHVRTAAGAAACLCFVLA</sequence>
<gene>
    <name evidence="2" type="ORF">I598_1110</name>
</gene>
<dbReference type="EMBL" id="CP014209">
    <property type="protein sequence ID" value="ANC30679.1"/>
    <property type="molecule type" value="Genomic_DNA"/>
</dbReference>
<feature type="transmembrane region" description="Helical" evidence="1">
    <location>
        <begin position="6"/>
        <end position="36"/>
    </location>
</feature>